<dbReference type="InterPro" id="IPR037217">
    <property type="entry name" value="Trp/Indoleamine_2_3_dOase-like"/>
</dbReference>
<evidence type="ECO:0000256" key="1">
    <source>
        <dbReference type="HAMAP-Rule" id="MF_01972"/>
    </source>
</evidence>
<comment type="function">
    <text evidence="1">Heme-dependent dioxygenase that catalyzes the oxidative cleavage of the L-tryptophan (L-Trp) pyrrole ring and converts L-tryptophan to N-formyl-L-kynurenine. Catalyzes the oxidative cleavage of the indole moiety.</text>
</comment>
<organism evidence="2 3">
    <name type="scientific">Salinactinospora qingdaonensis</name>
    <dbReference type="NCBI Taxonomy" id="702744"/>
    <lineage>
        <taxon>Bacteria</taxon>
        <taxon>Bacillati</taxon>
        <taxon>Actinomycetota</taxon>
        <taxon>Actinomycetes</taxon>
        <taxon>Streptosporangiales</taxon>
        <taxon>Nocardiopsidaceae</taxon>
        <taxon>Salinactinospora</taxon>
    </lineage>
</organism>
<keyword evidence="1" id="KW-0223">Dioxygenase</keyword>
<dbReference type="EC" id="1.13.11.11" evidence="1"/>
<comment type="subunit">
    <text evidence="1">Homotetramer.</text>
</comment>
<feature type="binding site" evidence="1">
    <location>
        <begin position="36"/>
        <end position="40"/>
    </location>
    <ligand>
        <name>substrate</name>
    </ligand>
</feature>
<comment type="caution">
    <text evidence="2">The sequence shown here is derived from an EMBL/GenBank/DDBJ whole genome shotgun (WGS) entry which is preliminary data.</text>
</comment>
<keyword evidence="1" id="KW-0560">Oxidoreductase</keyword>
<feature type="binding site" description="axial binding residue" evidence="1">
    <location>
        <position position="221"/>
    </location>
    <ligand>
        <name>heme</name>
        <dbReference type="ChEBI" id="CHEBI:30413"/>
    </ligand>
    <ligandPart>
        <name>Fe</name>
        <dbReference type="ChEBI" id="CHEBI:18248"/>
    </ligandPart>
</feature>
<dbReference type="InterPro" id="IPR004981">
    <property type="entry name" value="Trp_2_3_dOase"/>
</dbReference>
<dbReference type="Gene3D" id="1.20.58.480">
    <property type="match status" value="1"/>
</dbReference>
<dbReference type="SUPFAM" id="SSF140959">
    <property type="entry name" value="Indolic compounds 2,3-dioxygenase-like"/>
    <property type="match status" value="1"/>
</dbReference>
<proteinExistence type="inferred from homology"/>
<comment type="pathway">
    <text evidence="1">Amino-acid degradation; L-tryptophan degradation via kynurenine pathway; L-kynurenine from L-tryptophan: step 1/2.</text>
</comment>
<dbReference type="PANTHER" id="PTHR10138:SF0">
    <property type="entry name" value="TRYPTOPHAN 2,3-DIOXYGENASE"/>
    <property type="match status" value="1"/>
</dbReference>
<feature type="binding site" evidence="1">
    <location>
        <position position="102"/>
    </location>
    <ligand>
        <name>substrate</name>
    </ligand>
</feature>
<sequence>MAIENKAVTTYSAYLALDELLSVQRPISEQHDEMLFIVVHQAHELWFKQLLHEFVELQRGLEDGDTASALHTLNRSLTILRLVVSQIGVIETLTPDQFLGFRAGLGGSGFQSAQFREIEVVLGRRDPRILRRYPEGSSERERLERAMHRPCVFDSFLRYLAVHGHPVPPEMLRRDTSLPLEPSAGVRRVLAQAYRDGGLAVQLCERLLELDQVVQEWRYRHVRMVERVIGDKSGTGGSSGASYLRTTLFQPMFADLWAVRNEL</sequence>
<evidence type="ECO:0000313" key="2">
    <source>
        <dbReference type="EMBL" id="GAA3748644.1"/>
    </source>
</evidence>
<keyword evidence="1" id="KW-0408">Iron</keyword>
<gene>
    <name evidence="1" type="primary">kynA</name>
    <name evidence="2" type="ORF">GCM10022402_29860</name>
</gene>
<name>A0ABP7FUD1_9ACTN</name>
<dbReference type="EMBL" id="BAABDD010000013">
    <property type="protein sequence ID" value="GAA3748644.1"/>
    <property type="molecule type" value="Genomic_DNA"/>
</dbReference>
<reference evidence="3" key="1">
    <citation type="journal article" date="2019" name="Int. J. Syst. Evol. Microbiol.">
        <title>The Global Catalogue of Microorganisms (GCM) 10K type strain sequencing project: providing services to taxonomists for standard genome sequencing and annotation.</title>
        <authorList>
            <consortium name="The Broad Institute Genomics Platform"/>
            <consortium name="The Broad Institute Genome Sequencing Center for Infectious Disease"/>
            <person name="Wu L."/>
            <person name="Ma J."/>
        </authorList>
    </citation>
    <scope>NUCLEOTIDE SEQUENCE [LARGE SCALE GENOMIC DNA]</scope>
    <source>
        <strain evidence="3">JCM 17137</strain>
    </source>
</reference>
<dbReference type="Pfam" id="PF03301">
    <property type="entry name" value="Trp_dioxygenase"/>
    <property type="match status" value="2"/>
</dbReference>
<comment type="caution">
    <text evidence="1">Lacks conserved residue(s) required for the propagation of feature annotation.</text>
</comment>
<dbReference type="HAMAP" id="MF_01972">
    <property type="entry name" value="T23O"/>
    <property type="match status" value="1"/>
</dbReference>
<comment type="cofactor">
    <cofactor evidence="1">
        <name>heme</name>
        <dbReference type="ChEBI" id="CHEBI:30413"/>
    </cofactor>
    <text evidence="1">Binds 1 heme group per subunit.</text>
</comment>
<comment type="similarity">
    <text evidence="1">Belongs to the tryptophan 2,3-dioxygenase family.</text>
</comment>
<feature type="binding site" evidence="1">
    <location>
        <position position="235"/>
    </location>
    <ligand>
        <name>substrate</name>
    </ligand>
</feature>
<keyword evidence="1" id="KW-0479">Metal-binding</keyword>
<keyword evidence="3" id="KW-1185">Reference proteome</keyword>
<evidence type="ECO:0000313" key="3">
    <source>
        <dbReference type="Proteomes" id="UP001500908"/>
    </source>
</evidence>
<protein>
    <recommendedName>
        <fullName evidence="1">Tryptophan 2,3-dioxygenase</fullName>
        <shortName evidence="1">TDO</shortName>
        <ecNumber evidence="1">1.13.11.11</ecNumber>
    </recommendedName>
    <alternativeName>
        <fullName evidence="1">Tryptamin 2,3-dioxygenase</fullName>
    </alternativeName>
    <alternativeName>
        <fullName evidence="1">Tryptophan oxygenase</fullName>
        <shortName evidence="1">TO</shortName>
        <shortName evidence="1">TRPO</shortName>
    </alternativeName>
    <alternativeName>
        <fullName evidence="1">Tryptophan pyrrolase</fullName>
    </alternativeName>
    <alternativeName>
        <fullName evidence="1">Tryptophanase</fullName>
    </alternativeName>
</protein>
<comment type="catalytic activity">
    <reaction evidence="1">
        <text>L-tryptophan + O2 = N-formyl-L-kynurenine</text>
        <dbReference type="Rhea" id="RHEA:24536"/>
        <dbReference type="ChEBI" id="CHEBI:15379"/>
        <dbReference type="ChEBI" id="CHEBI:57912"/>
        <dbReference type="ChEBI" id="CHEBI:58629"/>
        <dbReference type="EC" id="1.13.11.11"/>
    </reaction>
</comment>
<keyword evidence="1" id="KW-0349">Heme</keyword>
<dbReference type="PANTHER" id="PTHR10138">
    <property type="entry name" value="TRYPTOPHAN 2,3-DIOXYGENASE"/>
    <property type="match status" value="1"/>
</dbReference>
<dbReference type="Proteomes" id="UP001500908">
    <property type="component" value="Unassembled WGS sequence"/>
</dbReference>
<accession>A0ABP7FUD1</accession>
<keyword evidence="1" id="KW-0823">Tryptophan catabolism</keyword>